<dbReference type="Pfam" id="PF03372">
    <property type="entry name" value="Exo_endo_phos"/>
    <property type="match status" value="1"/>
</dbReference>
<sequence length="425" mass="47931">MKKKILGFFTLFLFTFSTVSAQETVKVMFYNLLNYPLENAVPNRINDLAYILNDYKPDLFLVCELNNISGAIDVFNTTKTAIHSNFEMATYVSNTSDDTFGDQNDLQNLLYYDSTKFSLQEEIIVPTYLRDFNVYRLQLNTIDQATNPIELYVIVCHLKASSGTANAQKRFEMVLDLETYLDTLPADTNVLLGGDFNVYTGSEAAFQTLLSDNNTITFLDPPNRVGSWHNNSSYVDVFSQSTRTQTGMGGTTGGFDDRFDFILTSEDMMSSANLTYVPESYRVYGNNGLTSCWNKSINSSECETTGSQFSYTLRNHLHNFSDHLPVTLSLETDATFLSVEDFDISSRTISLETTIINHSLIVNVNTSIFQNERLNIYNSLGQAVKTLQMNADTKQYFNVSDLENGLYFLSVTSINVNPLKFIISN</sequence>
<feature type="domain" description="Secretion system C-terminal sorting" evidence="4">
    <location>
        <begin position="362"/>
        <end position="423"/>
    </location>
</feature>
<protein>
    <submittedName>
        <fullName evidence="5">Putative secreted protein (Por secretion system target)</fullName>
    </submittedName>
</protein>
<dbReference type="Gene3D" id="3.60.10.10">
    <property type="entry name" value="Endonuclease/exonuclease/phosphatase"/>
    <property type="match status" value="1"/>
</dbReference>
<comment type="caution">
    <text evidence="5">The sequence shown here is derived from an EMBL/GenBank/DDBJ whole genome shotgun (WGS) entry which is preliminary data.</text>
</comment>
<dbReference type="SUPFAM" id="SSF56219">
    <property type="entry name" value="DNase I-like"/>
    <property type="match status" value="1"/>
</dbReference>
<dbReference type="OrthoDB" id="1122807at2"/>
<keyword evidence="1 2" id="KW-0732">Signal</keyword>
<gene>
    <name evidence="5" type="ORF">DFQ10_10850</name>
</gene>
<evidence type="ECO:0000256" key="2">
    <source>
        <dbReference type="SAM" id="SignalP"/>
    </source>
</evidence>
<evidence type="ECO:0000259" key="3">
    <source>
        <dbReference type="Pfam" id="PF03372"/>
    </source>
</evidence>
<name>A0A3D9GZF6_9FLAO</name>
<keyword evidence="6" id="KW-1185">Reference proteome</keyword>
<feature type="signal peptide" evidence="2">
    <location>
        <begin position="1"/>
        <end position="21"/>
    </location>
</feature>
<evidence type="ECO:0000256" key="1">
    <source>
        <dbReference type="ARBA" id="ARBA00022729"/>
    </source>
</evidence>
<dbReference type="Proteomes" id="UP000256980">
    <property type="component" value="Unassembled WGS sequence"/>
</dbReference>
<evidence type="ECO:0000313" key="6">
    <source>
        <dbReference type="Proteomes" id="UP000256980"/>
    </source>
</evidence>
<proteinExistence type="predicted"/>
<dbReference type="InterPro" id="IPR036691">
    <property type="entry name" value="Endo/exonu/phosph_ase_sf"/>
</dbReference>
<feature type="chain" id="PRO_5017752784" evidence="2">
    <location>
        <begin position="22"/>
        <end position="425"/>
    </location>
</feature>
<evidence type="ECO:0000259" key="4">
    <source>
        <dbReference type="Pfam" id="PF18962"/>
    </source>
</evidence>
<organism evidence="5 6">
    <name type="scientific">Winogradskyella eximia</name>
    <dbReference type="NCBI Taxonomy" id="262006"/>
    <lineage>
        <taxon>Bacteria</taxon>
        <taxon>Pseudomonadati</taxon>
        <taxon>Bacteroidota</taxon>
        <taxon>Flavobacteriia</taxon>
        <taxon>Flavobacteriales</taxon>
        <taxon>Flavobacteriaceae</taxon>
        <taxon>Winogradskyella</taxon>
    </lineage>
</organism>
<evidence type="ECO:0000313" key="5">
    <source>
        <dbReference type="EMBL" id="RED42643.1"/>
    </source>
</evidence>
<reference evidence="5 6" key="1">
    <citation type="submission" date="2018-07" db="EMBL/GenBank/DDBJ databases">
        <title>Genomic Encyclopedia of Type Strains, Phase III (KMG-III): the genomes of soil and plant-associated and newly described type strains.</title>
        <authorList>
            <person name="Whitman W."/>
        </authorList>
    </citation>
    <scope>NUCLEOTIDE SEQUENCE [LARGE SCALE GENOMIC DNA]</scope>
    <source>
        <strain evidence="5 6">CECT 7946</strain>
    </source>
</reference>
<dbReference type="RefSeq" id="WP_115818290.1">
    <property type="nucleotide sequence ID" value="NZ_QRDV01000008.1"/>
</dbReference>
<dbReference type="InterPro" id="IPR026444">
    <property type="entry name" value="Secre_tail"/>
</dbReference>
<dbReference type="NCBIfam" id="TIGR04183">
    <property type="entry name" value="Por_Secre_tail"/>
    <property type="match status" value="1"/>
</dbReference>
<dbReference type="Pfam" id="PF18962">
    <property type="entry name" value="Por_Secre_tail"/>
    <property type="match status" value="1"/>
</dbReference>
<dbReference type="EMBL" id="QRDV01000008">
    <property type="protein sequence ID" value="RED42643.1"/>
    <property type="molecule type" value="Genomic_DNA"/>
</dbReference>
<dbReference type="GO" id="GO:0003824">
    <property type="term" value="F:catalytic activity"/>
    <property type="evidence" value="ECO:0007669"/>
    <property type="project" value="InterPro"/>
</dbReference>
<feature type="domain" description="Endonuclease/exonuclease/phosphatase" evidence="3">
    <location>
        <begin position="30"/>
        <end position="323"/>
    </location>
</feature>
<dbReference type="AlphaFoldDB" id="A0A3D9GZF6"/>
<accession>A0A3D9GZF6</accession>
<dbReference type="InterPro" id="IPR005135">
    <property type="entry name" value="Endo/exonuclease/phosphatase"/>
</dbReference>